<gene>
    <name evidence="2" type="ordered locus">PANA_0322</name>
</gene>
<protein>
    <submittedName>
        <fullName evidence="2">Uncharacterized protein</fullName>
    </submittedName>
</protein>
<dbReference type="KEGG" id="pam:PANA_0322"/>
<keyword evidence="1" id="KW-1133">Transmembrane helix</keyword>
<evidence type="ECO:0000313" key="3">
    <source>
        <dbReference type="Proteomes" id="UP000001702"/>
    </source>
</evidence>
<proteinExistence type="predicted"/>
<evidence type="ECO:0000256" key="1">
    <source>
        <dbReference type="SAM" id="Phobius"/>
    </source>
</evidence>
<feature type="transmembrane region" description="Helical" evidence="1">
    <location>
        <begin position="27"/>
        <end position="49"/>
    </location>
</feature>
<organism evidence="2 3">
    <name type="scientific">Pantoea ananatis (strain LMG 20103)</name>
    <dbReference type="NCBI Taxonomy" id="706191"/>
    <lineage>
        <taxon>Bacteria</taxon>
        <taxon>Pseudomonadati</taxon>
        <taxon>Pseudomonadota</taxon>
        <taxon>Gammaproteobacteria</taxon>
        <taxon>Enterobacterales</taxon>
        <taxon>Erwiniaceae</taxon>
        <taxon>Pantoea</taxon>
    </lineage>
</organism>
<dbReference type="Proteomes" id="UP000001702">
    <property type="component" value="Chromosome"/>
</dbReference>
<dbReference type="EMBL" id="CP001875">
    <property type="protein sequence ID" value="ADD75489.1"/>
    <property type="molecule type" value="Genomic_DNA"/>
</dbReference>
<dbReference type="AlphaFoldDB" id="D4GHH4"/>
<keyword evidence="1" id="KW-0812">Transmembrane</keyword>
<accession>D4GHH4</accession>
<evidence type="ECO:0000313" key="2">
    <source>
        <dbReference type="EMBL" id="ADD75489.1"/>
    </source>
</evidence>
<reference evidence="2 3" key="1">
    <citation type="journal article" date="2010" name="J. Bacteriol.">
        <title>Genome sequence of Pantoea ananatis LMG20103, the causative agent of Eucalyptus blight and dieback.</title>
        <authorList>
            <person name="De Maayer P."/>
            <person name="Chan W.Y."/>
            <person name="Venter S.N."/>
            <person name="Toth I.K."/>
            <person name="Birch P.R."/>
            <person name="Joubert F."/>
            <person name="Coutinho T.A."/>
        </authorList>
    </citation>
    <scope>NUCLEOTIDE SEQUENCE [LARGE SCALE GENOMIC DNA]</scope>
    <source>
        <strain evidence="2 3">LMG 20103</strain>
    </source>
</reference>
<keyword evidence="1" id="KW-0472">Membrane</keyword>
<dbReference type="HOGENOM" id="CLU_1804327_0_0_6"/>
<name>D4GHH4_PANAM</name>
<dbReference type="STRING" id="706191.PANA_0322"/>
<keyword evidence="3" id="KW-1185">Reference proteome</keyword>
<sequence>MNRCAYFTAPSVTPLINLRWKNRKTTISGMITIIAPAISTGISMVFLFWKNIMPMGKVRSSSLLTKINGIRNSFHVQINNSRASVEIVGQMAGTKNPHRILMRGAPSITAASTNSLGTCWKALAIIRVVNGSDSATCGRIRAR</sequence>